<accession>A0A3P6C584</accession>
<name>A0A3P6C584_BRAOL</name>
<dbReference type="EMBL" id="LR031873">
    <property type="protein sequence ID" value="VDD08374.1"/>
    <property type="molecule type" value="Genomic_DNA"/>
</dbReference>
<gene>
    <name evidence="2" type="ORF">BOLC4T23979H</name>
</gene>
<reference evidence="2" key="1">
    <citation type="submission" date="2018-11" db="EMBL/GenBank/DDBJ databases">
        <authorList>
            <consortium name="Genoscope - CEA"/>
            <person name="William W."/>
        </authorList>
    </citation>
    <scope>NUCLEOTIDE SEQUENCE</scope>
</reference>
<evidence type="ECO:0000256" key="1">
    <source>
        <dbReference type="SAM" id="MobiDB-lite"/>
    </source>
</evidence>
<evidence type="ECO:0000313" key="2">
    <source>
        <dbReference type="EMBL" id="VDD08374.1"/>
    </source>
</evidence>
<feature type="region of interest" description="Disordered" evidence="1">
    <location>
        <begin position="1"/>
        <end position="38"/>
    </location>
</feature>
<sequence>MKSVDEIRTTRQSQRPNPFHAAASRLLPPIVSPPPEAGRFDVEELSRANIKTALAGDLQRGKPDLEKLKP</sequence>
<protein>
    <submittedName>
        <fullName evidence="2">Uncharacterized protein</fullName>
    </submittedName>
</protein>
<organism evidence="2">
    <name type="scientific">Brassica oleracea</name>
    <name type="common">Wild cabbage</name>
    <dbReference type="NCBI Taxonomy" id="3712"/>
    <lineage>
        <taxon>Eukaryota</taxon>
        <taxon>Viridiplantae</taxon>
        <taxon>Streptophyta</taxon>
        <taxon>Embryophyta</taxon>
        <taxon>Tracheophyta</taxon>
        <taxon>Spermatophyta</taxon>
        <taxon>Magnoliopsida</taxon>
        <taxon>eudicotyledons</taxon>
        <taxon>Gunneridae</taxon>
        <taxon>Pentapetalae</taxon>
        <taxon>rosids</taxon>
        <taxon>malvids</taxon>
        <taxon>Brassicales</taxon>
        <taxon>Brassicaceae</taxon>
        <taxon>Brassiceae</taxon>
        <taxon>Brassica</taxon>
    </lineage>
</organism>
<proteinExistence type="predicted"/>
<dbReference type="AlphaFoldDB" id="A0A3P6C584"/>